<evidence type="ECO:0000313" key="2">
    <source>
        <dbReference type="Proteomes" id="UP000079169"/>
    </source>
</evidence>
<dbReference type="RefSeq" id="XP_008475275.2">
    <property type="nucleotide sequence ID" value="XM_008477053.3"/>
</dbReference>
<dbReference type="PANTHER" id="PTHR23279">
    <property type="entry name" value="DEFECTIVE PROBOSCIS EXTENSION RESPONSE DPR -RELATED"/>
    <property type="match status" value="1"/>
</dbReference>
<evidence type="ECO:0000313" key="3">
    <source>
        <dbReference type="RefSeq" id="XP_008475275.2"/>
    </source>
</evidence>
<protein>
    <submittedName>
        <fullName evidence="3">Uncharacterized protein LOC103512298</fullName>
    </submittedName>
</protein>
<dbReference type="GO" id="GO:0032589">
    <property type="term" value="C:neuron projection membrane"/>
    <property type="evidence" value="ECO:0007669"/>
    <property type="project" value="TreeGrafter"/>
</dbReference>
<gene>
    <name evidence="3" type="primary">LOC103512298</name>
</gene>
<dbReference type="InterPro" id="IPR003599">
    <property type="entry name" value="Ig_sub"/>
</dbReference>
<proteinExistence type="predicted"/>
<dbReference type="InterPro" id="IPR013783">
    <property type="entry name" value="Ig-like_fold"/>
</dbReference>
<dbReference type="InterPro" id="IPR036179">
    <property type="entry name" value="Ig-like_dom_sf"/>
</dbReference>
<organism evidence="2 3">
    <name type="scientific">Diaphorina citri</name>
    <name type="common">Asian citrus psyllid</name>
    <dbReference type="NCBI Taxonomy" id="121845"/>
    <lineage>
        <taxon>Eukaryota</taxon>
        <taxon>Metazoa</taxon>
        <taxon>Ecdysozoa</taxon>
        <taxon>Arthropoda</taxon>
        <taxon>Hexapoda</taxon>
        <taxon>Insecta</taxon>
        <taxon>Pterygota</taxon>
        <taxon>Neoptera</taxon>
        <taxon>Paraneoptera</taxon>
        <taxon>Hemiptera</taxon>
        <taxon>Sternorrhyncha</taxon>
        <taxon>Psylloidea</taxon>
        <taxon>Psyllidae</taxon>
        <taxon>Diaphorininae</taxon>
        <taxon>Diaphorina</taxon>
    </lineage>
</organism>
<dbReference type="Pfam" id="PF13927">
    <property type="entry name" value="Ig_3"/>
    <property type="match status" value="1"/>
</dbReference>
<dbReference type="STRING" id="121845.A0A1S3D680"/>
<dbReference type="PaxDb" id="121845-A0A1S3D680"/>
<reference evidence="3" key="1">
    <citation type="submission" date="2025-08" db="UniProtKB">
        <authorList>
            <consortium name="RefSeq"/>
        </authorList>
    </citation>
    <scope>IDENTIFICATION</scope>
</reference>
<dbReference type="KEGG" id="dci:103512298"/>
<dbReference type="PANTHER" id="PTHR23279:SF21">
    <property type="entry name" value="DEFECTIVE PROBOSCIS EXTENSION RESPONSE 11, ISOFORM B-RELATED"/>
    <property type="match status" value="1"/>
</dbReference>
<dbReference type="SMART" id="SM00409">
    <property type="entry name" value="IG"/>
    <property type="match status" value="2"/>
</dbReference>
<dbReference type="SUPFAM" id="SSF48726">
    <property type="entry name" value="Immunoglobulin"/>
    <property type="match status" value="2"/>
</dbReference>
<dbReference type="AlphaFoldDB" id="A0A1S3D680"/>
<accession>A0A1S3D680</accession>
<dbReference type="Proteomes" id="UP000079169">
    <property type="component" value="Unplaced"/>
</dbReference>
<dbReference type="GO" id="GO:0050808">
    <property type="term" value="P:synapse organization"/>
    <property type="evidence" value="ECO:0007669"/>
    <property type="project" value="TreeGrafter"/>
</dbReference>
<sequence length="250" mass="28326">MVARQGLPSHLSSSLVSWIRKRDAHILTVDSYTFVADLRFQTYQIDIAEQFTLQVKYLQPRDSGRYECQVSTEPKMSHVVDLRVVVPNVTIVPSPDMIVKRGSIINITCTMTPSLQKPDFIFWYHNGTRVIDYNKPEGPRIHQIAVNETLISSLTIFNANLNHTGNYSCHPSNINYTMTFIHVINDATASMSMNKVSPLPPPFSFWTSLSLVTCLGVFYCSEEPAVAFMLALFAEQIVNHLVVPLRELLY</sequence>
<evidence type="ECO:0000259" key="1">
    <source>
        <dbReference type="PROSITE" id="PS50835"/>
    </source>
</evidence>
<feature type="domain" description="Ig-like" evidence="1">
    <location>
        <begin position="87"/>
        <end position="179"/>
    </location>
</feature>
<keyword evidence="2" id="KW-1185">Reference proteome</keyword>
<dbReference type="Gene3D" id="2.60.40.10">
    <property type="entry name" value="Immunoglobulins"/>
    <property type="match status" value="2"/>
</dbReference>
<dbReference type="InterPro" id="IPR037448">
    <property type="entry name" value="Zig-8"/>
</dbReference>
<dbReference type="OMA" id="INITCTM"/>
<dbReference type="InterPro" id="IPR007110">
    <property type="entry name" value="Ig-like_dom"/>
</dbReference>
<dbReference type="GeneID" id="103512298"/>
<name>A0A1S3D680_DIACI</name>
<dbReference type="PROSITE" id="PS50835">
    <property type="entry name" value="IG_LIKE"/>
    <property type="match status" value="1"/>
</dbReference>